<accession>A0AAP6WRU0</accession>
<comment type="caution">
    <text evidence="1">The sequence shown here is derived from an EMBL/GenBank/DDBJ whole genome shotgun (WGS) entry which is preliminary data.</text>
</comment>
<dbReference type="RefSeq" id="WP_164800965.1">
    <property type="nucleotide sequence ID" value="NZ_JAALLZ010000006.1"/>
</dbReference>
<sequence length="52" mass="6221">MRVKLTKTYHNKSNSRVYKKDEILECENLYNGILMINKSKDYILRQVVEVVC</sequence>
<protein>
    <submittedName>
        <fullName evidence="1">Uncharacterized protein</fullName>
    </submittedName>
</protein>
<reference evidence="1 2" key="1">
    <citation type="submission" date="2020-02" db="EMBL/GenBank/DDBJ databases">
        <title>Genomic Insights into the Phylogeny and Genetic Plasticity of the Human and Animal Enteric Pathogen Clostridium perfringens.</title>
        <authorList>
            <person name="Feng Y."/>
            <person name="Hu Y."/>
        </authorList>
    </citation>
    <scope>NUCLEOTIDE SEQUENCE [LARGE SCALE GENOMIC DNA]</scope>
    <source>
        <strain evidence="1 2">CP-40</strain>
    </source>
</reference>
<organism evidence="1 2">
    <name type="scientific">Clostridium perfringens</name>
    <dbReference type="NCBI Taxonomy" id="1502"/>
    <lineage>
        <taxon>Bacteria</taxon>
        <taxon>Bacillati</taxon>
        <taxon>Bacillota</taxon>
        <taxon>Clostridia</taxon>
        <taxon>Eubacteriales</taxon>
        <taxon>Clostridiaceae</taxon>
        <taxon>Clostridium</taxon>
    </lineage>
</organism>
<dbReference type="AlphaFoldDB" id="A0AAP6WRU0"/>
<name>A0AAP6WRU0_CLOPF</name>
<evidence type="ECO:0000313" key="1">
    <source>
        <dbReference type="EMBL" id="NGU31024.1"/>
    </source>
</evidence>
<dbReference type="Proteomes" id="UP000481454">
    <property type="component" value="Unassembled WGS sequence"/>
</dbReference>
<evidence type="ECO:0000313" key="2">
    <source>
        <dbReference type="Proteomes" id="UP000481454"/>
    </source>
</evidence>
<proteinExistence type="predicted"/>
<dbReference type="EMBL" id="JAALLZ010000006">
    <property type="protein sequence ID" value="NGU31024.1"/>
    <property type="molecule type" value="Genomic_DNA"/>
</dbReference>
<gene>
    <name evidence="1" type="ORF">G6Z34_13110</name>
</gene>